<keyword evidence="1" id="KW-1133">Transmembrane helix</keyword>
<reference evidence="2 3" key="1">
    <citation type="submission" date="2020-07" db="EMBL/GenBank/DDBJ databases">
        <title>Organ Donor 1.</title>
        <authorList>
            <person name="Marsh A.J."/>
            <person name="Azcarate-Peril M.A."/>
        </authorList>
    </citation>
    <scope>NUCLEOTIDE SEQUENCE [LARGE SCALE GENOMIC DNA]</scope>
    <source>
        <strain evidence="2 3">AMC0717</strain>
    </source>
</reference>
<evidence type="ECO:0000313" key="2">
    <source>
        <dbReference type="EMBL" id="NZA37781.1"/>
    </source>
</evidence>
<dbReference type="AlphaFoldDB" id="A0A1I5ITR2"/>
<feature type="transmembrane region" description="Helical" evidence="1">
    <location>
        <begin position="43"/>
        <end position="62"/>
    </location>
</feature>
<accession>A0A1I5ITR2</accession>
<dbReference type="Proteomes" id="UP000586254">
    <property type="component" value="Unassembled WGS sequence"/>
</dbReference>
<comment type="caution">
    <text evidence="2">The sequence shown here is derived from an EMBL/GenBank/DDBJ whole genome shotgun (WGS) entry which is preliminary data.</text>
</comment>
<organism evidence="2 3">
    <name type="scientific">Eubacterium callanderi</name>
    <dbReference type="NCBI Taxonomy" id="53442"/>
    <lineage>
        <taxon>Bacteria</taxon>
        <taxon>Bacillati</taxon>
        <taxon>Bacillota</taxon>
        <taxon>Clostridia</taxon>
        <taxon>Eubacteriales</taxon>
        <taxon>Eubacteriaceae</taxon>
        <taxon>Eubacterium</taxon>
    </lineage>
</organism>
<gene>
    <name evidence="2" type="ORF">H0N91_06415</name>
</gene>
<dbReference type="RefSeq" id="WP_090412293.1">
    <property type="nucleotide sequence ID" value="NZ_CAJKZB010000026.1"/>
</dbReference>
<dbReference type="EMBL" id="JACCKS010000006">
    <property type="protein sequence ID" value="NZA37781.1"/>
    <property type="molecule type" value="Genomic_DNA"/>
</dbReference>
<sequence>MNAVELYNDLFSLGILLLMPAFFAWFLWVASLILGGDFMLAKVMFFTLLITSFGLLIASAIVQCQYPEVETYLQEKNKVTCECSCCHCNGVPGTSENE</sequence>
<proteinExistence type="predicted"/>
<keyword evidence="1" id="KW-0472">Membrane</keyword>
<evidence type="ECO:0000256" key="1">
    <source>
        <dbReference type="SAM" id="Phobius"/>
    </source>
</evidence>
<protein>
    <submittedName>
        <fullName evidence="2">Uncharacterized protein</fullName>
    </submittedName>
</protein>
<feature type="transmembrane region" description="Helical" evidence="1">
    <location>
        <begin position="12"/>
        <end position="36"/>
    </location>
</feature>
<name>A0A1I5ITR2_9FIRM</name>
<keyword evidence="1" id="KW-0812">Transmembrane</keyword>
<evidence type="ECO:0000313" key="3">
    <source>
        <dbReference type="Proteomes" id="UP000586254"/>
    </source>
</evidence>